<feature type="transmembrane region" description="Helical" evidence="3">
    <location>
        <begin position="54"/>
        <end position="72"/>
    </location>
</feature>
<accession>A0A845L1N7</accession>
<keyword evidence="5" id="KW-1185">Reference proteome</keyword>
<sequence>MSEPNYPDTKQEDLQEQSNLQKTYGVSIGHSVDEKQSWVRKLPGFRSNKTWKKAIAVFGYIFIGLAIIGSFSSDKESPKGTNYSVNSPPPQKVDNSKESAESFQKGNDAFQAKDYDTASLYLNKVIATDPNYLNAKGMLNTIQSSKLLSSAKTKLNNNDYSGAKNDLKNSLNYNSANNEASDLLSQVEAKEKQYLEEKRKQEKADFINSCQTYEYRVLNKNPDALKGNRIKTRGKIMQIQESGNSTFILLETTNNGYDIWTDNVAVLYEGKIDVYENDKITLWGEITGSFSYESVARYNITVPAVRAKYIEKGLR</sequence>
<name>A0A845L1N7_9FIRM</name>
<keyword evidence="3" id="KW-1133">Transmembrane helix</keyword>
<dbReference type="OrthoDB" id="1656098at2"/>
<gene>
    <name evidence="4" type="ORF">GTO91_03140</name>
</gene>
<feature type="region of interest" description="Disordered" evidence="2">
    <location>
        <begin position="74"/>
        <end position="104"/>
    </location>
</feature>
<keyword evidence="3" id="KW-0472">Membrane</keyword>
<dbReference type="InterPro" id="IPR011990">
    <property type="entry name" value="TPR-like_helical_dom_sf"/>
</dbReference>
<evidence type="ECO:0000256" key="1">
    <source>
        <dbReference type="SAM" id="Coils"/>
    </source>
</evidence>
<evidence type="ECO:0008006" key="6">
    <source>
        <dbReference type="Google" id="ProtNLM"/>
    </source>
</evidence>
<comment type="caution">
    <text evidence="4">The sequence shown here is derived from an EMBL/GenBank/DDBJ whole genome shotgun (WGS) entry which is preliminary data.</text>
</comment>
<dbReference type="RefSeq" id="WP_161254718.1">
    <property type="nucleotide sequence ID" value="NZ_WXEY01000002.1"/>
</dbReference>
<evidence type="ECO:0000313" key="5">
    <source>
        <dbReference type="Proteomes" id="UP000463470"/>
    </source>
</evidence>
<feature type="coiled-coil region" evidence="1">
    <location>
        <begin position="173"/>
        <end position="204"/>
    </location>
</feature>
<proteinExistence type="predicted"/>
<reference evidence="4 5" key="1">
    <citation type="submission" date="2020-01" db="EMBL/GenBank/DDBJ databases">
        <title>Whole-genome sequence of Heliobacterium undosum DSM 13378.</title>
        <authorList>
            <person name="Kyndt J.A."/>
            <person name="Meyer T.E."/>
        </authorList>
    </citation>
    <scope>NUCLEOTIDE SEQUENCE [LARGE SCALE GENOMIC DNA]</scope>
    <source>
        <strain evidence="4 5">DSM 13378</strain>
    </source>
</reference>
<evidence type="ECO:0000256" key="3">
    <source>
        <dbReference type="SAM" id="Phobius"/>
    </source>
</evidence>
<organism evidence="4 5">
    <name type="scientific">Heliomicrobium undosum</name>
    <dbReference type="NCBI Taxonomy" id="121734"/>
    <lineage>
        <taxon>Bacteria</taxon>
        <taxon>Bacillati</taxon>
        <taxon>Bacillota</taxon>
        <taxon>Clostridia</taxon>
        <taxon>Eubacteriales</taxon>
        <taxon>Heliobacteriaceae</taxon>
        <taxon>Heliomicrobium</taxon>
    </lineage>
</organism>
<dbReference type="Proteomes" id="UP000463470">
    <property type="component" value="Unassembled WGS sequence"/>
</dbReference>
<keyword evidence="3" id="KW-0812">Transmembrane</keyword>
<dbReference type="SUPFAM" id="SSF48452">
    <property type="entry name" value="TPR-like"/>
    <property type="match status" value="1"/>
</dbReference>
<keyword evidence="1" id="KW-0175">Coiled coil</keyword>
<dbReference type="Gene3D" id="1.25.40.10">
    <property type="entry name" value="Tetratricopeptide repeat domain"/>
    <property type="match status" value="1"/>
</dbReference>
<evidence type="ECO:0000256" key="2">
    <source>
        <dbReference type="SAM" id="MobiDB-lite"/>
    </source>
</evidence>
<dbReference type="EMBL" id="WXEY01000002">
    <property type="protein sequence ID" value="MZP28714.1"/>
    <property type="molecule type" value="Genomic_DNA"/>
</dbReference>
<evidence type="ECO:0000313" key="4">
    <source>
        <dbReference type="EMBL" id="MZP28714.1"/>
    </source>
</evidence>
<protein>
    <recommendedName>
        <fullName evidence="6">Tetratricopeptide repeat protein</fullName>
    </recommendedName>
</protein>
<dbReference type="AlphaFoldDB" id="A0A845L1N7"/>